<evidence type="ECO:0000256" key="11">
    <source>
        <dbReference type="SAM" id="SignalP"/>
    </source>
</evidence>
<dbReference type="InterPro" id="IPR049883">
    <property type="entry name" value="NOTCH1_EGF-like"/>
</dbReference>
<evidence type="ECO:0000313" key="13">
    <source>
        <dbReference type="EnsemblPlants" id="OMERI04G08500.1"/>
    </source>
</evidence>
<dbReference type="InterPro" id="IPR008271">
    <property type="entry name" value="Ser/Thr_kinase_AS"/>
</dbReference>
<evidence type="ECO:0000256" key="5">
    <source>
        <dbReference type="ARBA" id="ARBA00022729"/>
    </source>
</evidence>
<feature type="transmembrane region" description="Helical" evidence="10">
    <location>
        <begin position="354"/>
        <end position="375"/>
    </location>
</feature>
<feature type="chain" id="PRO_5002356970" description="Protein kinase domain-containing protein" evidence="11">
    <location>
        <begin position="30"/>
        <end position="1417"/>
    </location>
</feature>
<keyword evidence="3" id="KW-0245">EGF-like domain</keyword>
<dbReference type="InterPro" id="IPR011009">
    <property type="entry name" value="Kinase-like_dom_sf"/>
</dbReference>
<feature type="signal peptide" evidence="11">
    <location>
        <begin position="1"/>
        <end position="29"/>
    </location>
</feature>
<keyword evidence="8" id="KW-1015">Disulfide bond</keyword>
<dbReference type="GO" id="GO:0030247">
    <property type="term" value="F:polysaccharide binding"/>
    <property type="evidence" value="ECO:0007669"/>
    <property type="project" value="InterPro"/>
</dbReference>
<dbReference type="SMART" id="SM00179">
    <property type="entry name" value="EGF_CA"/>
    <property type="match status" value="2"/>
</dbReference>
<evidence type="ECO:0000256" key="4">
    <source>
        <dbReference type="ARBA" id="ARBA00022679"/>
    </source>
</evidence>
<dbReference type="PROSITE" id="PS01187">
    <property type="entry name" value="EGF_CA"/>
    <property type="match status" value="2"/>
</dbReference>
<keyword evidence="14" id="KW-1185">Reference proteome</keyword>
<evidence type="ECO:0000259" key="12">
    <source>
        <dbReference type="PROSITE" id="PS50011"/>
    </source>
</evidence>
<dbReference type="eggNOG" id="ENOG502QQPF">
    <property type="taxonomic scope" value="Eukaryota"/>
</dbReference>
<evidence type="ECO:0000256" key="2">
    <source>
        <dbReference type="ARBA" id="ARBA00022527"/>
    </source>
</evidence>
<dbReference type="PROSITE" id="PS50011">
    <property type="entry name" value="PROTEIN_KINASE_DOM"/>
    <property type="match status" value="2"/>
</dbReference>
<dbReference type="SMART" id="SM00181">
    <property type="entry name" value="EGF"/>
    <property type="match status" value="4"/>
</dbReference>
<dbReference type="InterPro" id="IPR045274">
    <property type="entry name" value="WAK-like"/>
</dbReference>
<keyword evidence="7" id="KW-0067">ATP-binding</keyword>
<dbReference type="PANTHER" id="PTHR27005:SF37">
    <property type="entry name" value="OS04G0367600 PROTEIN"/>
    <property type="match status" value="1"/>
</dbReference>
<dbReference type="FunFam" id="1.10.510.10:FF:000473">
    <property type="entry name" value="Putative wall-associated kinase"/>
    <property type="match status" value="2"/>
</dbReference>
<feature type="domain" description="Protein kinase" evidence="12">
    <location>
        <begin position="429"/>
        <end position="695"/>
    </location>
</feature>
<comment type="subcellular location">
    <subcellularLocation>
        <location evidence="1">Membrane</location>
        <topology evidence="1">Single-pass type I membrane protein</topology>
    </subcellularLocation>
</comment>
<keyword evidence="5 11" id="KW-0732">Signal</keyword>
<keyword evidence="4" id="KW-0808">Transferase</keyword>
<dbReference type="GO" id="GO:0005524">
    <property type="term" value="F:ATP binding"/>
    <property type="evidence" value="ECO:0007669"/>
    <property type="project" value="UniProtKB-KW"/>
</dbReference>
<dbReference type="GO" id="GO:0005886">
    <property type="term" value="C:plasma membrane"/>
    <property type="evidence" value="ECO:0007669"/>
    <property type="project" value="TreeGrafter"/>
</dbReference>
<name>A0A0E0DD15_9ORYZ</name>
<dbReference type="FunFam" id="2.10.25.10:FF:000355">
    <property type="entry name" value="Wall-associated receptor kinase 3"/>
    <property type="match status" value="1"/>
</dbReference>
<keyword evidence="9" id="KW-0325">Glycoprotein</keyword>
<dbReference type="Gene3D" id="1.10.510.10">
    <property type="entry name" value="Transferase(Phosphotransferase) domain 1"/>
    <property type="match status" value="2"/>
</dbReference>
<evidence type="ECO:0000256" key="10">
    <source>
        <dbReference type="SAM" id="Phobius"/>
    </source>
</evidence>
<dbReference type="InterPro" id="IPR000719">
    <property type="entry name" value="Prot_kinase_dom"/>
</dbReference>
<proteinExistence type="predicted"/>
<dbReference type="SUPFAM" id="SSF56112">
    <property type="entry name" value="Protein kinase-like (PK-like)"/>
    <property type="match status" value="2"/>
</dbReference>
<dbReference type="Proteomes" id="UP000008021">
    <property type="component" value="Chromosome 4"/>
</dbReference>
<dbReference type="Gene3D" id="3.30.200.20">
    <property type="entry name" value="Phosphorylase Kinase, domain 1"/>
    <property type="match status" value="2"/>
</dbReference>
<dbReference type="PROSITE" id="PS00108">
    <property type="entry name" value="PROTEIN_KINASE_ST"/>
    <property type="match status" value="2"/>
</dbReference>
<keyword evidence="2" id="KW-0723">Serine/threonine-protein kinase</keyword>
<evidence type="ECO:0000256" key="8">
    <source>
        <dbReference type="ARBA" id="ARBA00023157"/>
    </source>
</evidence>
<dbReference type="InterPro" id="IPR000152">
    <property type="entry name" value="EGF-type_Asp/Asn_hydroxyl_site"/>
</dbReference>
<dbReference type="GO" id="GO:0007166">
    <property type="term" value="P:cell surface receptor signaling pathway"/>
    <property type="evidence" value="ECO:0007669"/>
    <property type="project" value="InterPro"/>
</dbReference>
<dbReference type="Pfam" id="PF00069">
    <property type="entry name" value="Pkinase"/>
    <property type="match status" value="2"/>
</dbReference>
<evidence type="ECO:0000313" key="14">
    <source>
        <dbReference type="Proteomes" id="UP000008021"/>
    </source>
</evidence>
<protein>
    <recommendedName>
        <fullName evidence="12">Protein kinase domain-containing protein</fullName>
    </recommendedName>
</protein>
<keyword evidence="10" id="KW-1133">Transmembrane helix</keyword>
<organism evidence="13">
    <name type="scientific">Oryza meridionalis</name>
    <dbReference type="NCBI Taxonomy" id="40149"/>
    <lineage>
        <taxon>Eukaryota</taxon>
        <taxon>Viridiplantae</taxon>
        <taxon>Streptophyta</taxon>
        <taxon>Embryophyta</taxon>
        <taxon>Tracheophyta</taxon>
        <taxon>Spermatophyta</taxon>
        <taxon>Magnoliopsida</taxon>
        <taxon>Liliopsida</taxon>
        <taxon>Poales</taxon>
        <taxon>Poaceae</taxon>
        <taxon>BOP clade</taxon>
        <taxon>Oryzoideae</taxon>
        <taxon>Oryzeae</taxon>
        <taxon>Oryzinae</taxon>
        <taxon>Oryza</taxon>
    </lineage>
</organism>
<dbReference type="Gramene" id="OMERI04G08500.1">
    <property type="protein sequence ID" value="OMERI04G08500.1"/>
    <property type="gene ID" value="OMERI04G08500"/>
</dbReference>
<evidence type="ECO:0000256" key="1">
    <source>
        <dbReference type="ARBA" id="ARBA00004479"/>
    </source>
</evidence>
<dbReference type="CDD" id="cd00054">
    <property type="entry name" value="EGF_CA"/>
    <property type="match status" value="2"/>
</dbReference>
<dbReference type="GO" id="GO:0005509">
    <property type="term" value="F:calcium ion binding"/>
    <property type="evidence" value="ECO:0007669"/>
    <property type="project" value="InterPro"/>
</dbReference>
<reference evidence="13" key="1">
    <citation type="submission" date="2015-04" db="UniProtKB">
        <authorList>
            <consortium name="EnsemblPlants"/>
        </authorList>
    </citation>
    <scope>IDENTIFICATION</scope>
</reference>
<dbReference type="FunFam" id="3.30.200.20:FF:000625">
    <property type="entry name" value="Os04g0372100 protein"/>
    <property type="match status" value="1"/>
</dbReference>
<dbReference type="InterPro" id="IPR025287">
    <property type="entry name" value="WAK_GUB"/>
</dbReference>
<accession>A0A0E0DD15</accession>
<dbReference type="PANTHER" id="PTHR27005">
    <property type="entry name" value="WALL-ASSOCIATED RECEPTOR KINASE-LIKE 21"/>
    <property type="match status" value="1"/>
</dbReference>
<keyword evidence="10" id="KW-0472">Membrane</keyword>
<sequence length="1417" mass="155526">MTSHRELTTTTLCLAIAIAAELLAGRAEGQCQNTKCGDVEIPYPFSTSLDKCAASAFEFDCNDTGNGVYKPFYGNVEVLSVSLQLGQVRVMNHISSSCYNISSKEMDSDTWQLNMTGTPFMLSDSNKFTVVGCRTQAYIADQDYVGKYMSGCVSVCRRGDVWKATNGTCSGIGCCQTAIPKGLDYYQAFFDDSSMNTSGIYNRTPCSYAVLMDSSNFTFSTTYLTTSEFNNTYDGRAPMVLDWAIRSANSCEEARKKMDSYVCKSTNSECFNSTNGPGYTCNCSKGYEGNPYLRGPNGCRDIDECQDPKTHHCYGECRNKPGGFDCNCPAGSKGNASIPDGCRKDFSLPLKARLAIGAVICVLVGLFSFLGWEVIRHKRSIKKQALLRQTHEFFLQHGGQLLLEMMKLEGNVGFTLYERGEIETATSNFNKEHIIGEGGQGTVYRAALNGVNVAIKKCKEIDESRKMEFVQELVILCRVRHPNIVKLLGCCLHFEAPMLVYEFVQNKTLQELLDLHRSKRFHVTFGTRMRIAAESAEALAHLHSLPHPIIHGDVKPSNILLAEGLIAKVSDFGCSTIDENTQAVPKGTLGYIDPDYLLEYQLTSKNDVYSFGVILLELLSSKKPLSKDRKSLTLMFQEAMAEGTLFELFDSDMVDEASMRVMHQAAVLASQCLVVPGMTRPTMVLVAAELRRLALANEVQQCPQPPLVLEDLSFVEMGSTTSGVYSLEKKAFQKLAAIFLLLAAVGALPPPPGSSNCSTACGGVDIPYPFGIGPAGCALPGFELTCRDTNNGKKPFLGHGHFELAGVSLPDGQVHVWNNISSYCNDTNNTQTNVDVVRFADPYRISQAGNVFTVVGCKAVAIIGVGDDFARFSSGCAATNCGRHGDRLADGACSGAGCCQTTVTKGYSAYVVEYTDYSTVFNSSKDIYNVSRCSYAALMESSRRATRHRRNYSMPTAGEVPMVVEWAVRNASNCVEARKNRESYACVSMNSTCVNSSSGPGYICNCAKRFEGNPYLPNGCQDIDECKEPNKYPCYGNCKNIPGHFDCTCPKDTRGNASVEGACHKIIITSGARIAIGMHLYQLYLITSCCWCIGCPLGFPWMRGDQADEFFQQHGGQLLLEMMKVEGNAGFTLNEREQMKIATNNFNTAHIIGEGGQGTVYRAVIDGTTVAIKRCKEIDESKKMDFVQELIILCRVNHTNIVRLLGCCLQFEAPMLVYEFVQNKTLQELLDLQRSRRFHVTLGTRLRIAAESADAFAHLHSLPRPILHGDVKPANILLAEGLVAKVSDFGCSTIDEKTQVVPKGTPGYIDPDYLLEYQLTASNDVYSFGVILLELLTSRRPFSKERKSLTSMFQEAMANDALVELLDSDIVDEASMRVIYQAAVLASQCLVVPGTTRPTTRLVAAELRQLALADEVQ</sequence>
<dbReference type="PROSITE" id="PS00010">
    <property type="entry name" value="ASX_HYDROXYL"/>
    <property type="match status" value="1"/>
</dbReference>
<dbReference type="FunFam" id="2.10.25.10:FF:000628">
    <property type="entry name" value="Wall-associated receptor kinase 2"/>
    <property type="match status" value="2"/>
</dbReference>
<feature type="domain" description="Protein kinase" evidence="12">
    <location>
        <begin position="1146"/>
        <end position="1412"/>
    </location>
</feature>
<dbReference type="Gene3D" id="2.10.25.10">
    <property type="entry name" value="Laminin"/>
    <property type="match status" value="2"/>
</dbReference>
<keyword evidence="2" id="KW-0418">Kinase</keyword>
<dbReference type="SUPFAM" id="SSF57196">
    <property type="entry name" value="EGF/Laminin"/>
    <property type="match status" value="2"/>
</dbReference>
<dbReference type="InterPro" id="IPR000742">
    <property type="entry name" value="EGF"/>
</dbReference>
<dbReference type="InterPro" id="IPR001881">
    <property type="entry name" value="EGF-like_Ca-bd_dom"/>
</dbReference>
<reference evidence="13" key="2">
    <citation type="submission" date="2018-05" db="EMBL/GenBank/DDBJ databases">
        <title>OmerRS3 (Oryza meridionalis Reference Sequence Version 3).</title>
        <authorList>
            <person name="Zhang J."/>
            <person name="Kudrna D."/>
            <person name="Lee S."/>
            <person name="Talag J."/>
            <person name="Welchert J."/>
            <person name="Wing R.A."/>
        </authorList>
    </citation>
    <scope>NUCLEOTIDE SEQUENCE [LARGE SCALE GENOMIC DNA]</scope>
    <source>
        <strain evidence="13">cv. OR44</strain>
    </source>
</reference>
<dbReference type="InterPro" id="IPR018097">
    <property type="entry name" value="EGF_Ca-bd_CS"/>
</dbReference>
<evidence type="ECO:0000256" key="3">
    <source>
        <dbReference type="ARBA" id="ARBA00022536"/>
    </source>
</evidence>
<evidence type="ECO:0000256" key="6">
    <source>
        <dbReference type="ARBA" id="ARBA00022741"/>
    </source>
</evidence>
<dbReference type="EnsemblPlants" id="OMERI04G08500.1">
    <property type="protein sequence ID" value="OMERI04G08500.1"/>
    <property type="gene ID" value="OMERI04G08500"/>
</dbReference>
<dbReference type="Pfam" id="PF07645">
    <property type="entry name" value="EGF_CA"/>
    <property type="match status" value="1"/>
</dbReference>
<dbReference type="FunFam" id="3.30.200.20:FF:000582">
    <property type="entry name" value="Os04g0370900 protein"/>
    <property type="match status" value="1"/>
</dbReference>
<dbReference type="HOGENOM" id="CLU_000288_43_8_1"/>
<dbReference type="SMART" id="SM00220">
    <property type="entry name" value="S_TKc"/>
    <property type="match status" value="2"/>
</dbReference>
<dbReference type="GO" id="GO:0004674">
    <property type="term" value="F:protein serine/threonine kinase activity"/>
    <property type="evidence" value="ECO:0007669"/>
    <property type="project" value="UniProtKB-KW"/>
</dbReference>
<keyword evidence="6" id="KW-0547">Nucleotide-binding</keyword>
<dbReference type="STRING" id="40149.A0A0E0DD15"/>
<evidence type="ECO:0000256" key="9">
    <source>
        <dbReference type="ARBA" id="ARBA00023180"/>
    </source>
</evidence>
<dbReference type="Pfam" id="PF13947">
    <property type="entry name" value="GUB_WAK_bind"/>
    <property type="match status" value="2"/>
</dbReference>
<keyword evidence="10" id="KW-0812">Transmembrane</keyword>
<evidence type="ECO:0000256" key="7">
    <source>
        <dbReference type="ARBA" id="ARBA00022840"/>
    </source>
</evidence>